<dbReference type="AlphaFoldDB" id="A0A1J5R4M5"/>
<gene>
    <name evidence="2" type="ORF">GALL_335110</name>
</gene>
<sequence length="188" mass="20506">MLGERARLGSEIGLRPTEAVREQHRRGRGARREVQGRVELDRRARLRRAGDHLVPGDDRRGRAHRDRGRRPRDDGNDGDEGDEGPSTAMTEAPHAAAPETVATTGSAARSFAPGRDPRSPVVRRGMTATYRPDLGLLPGDRVPRRRRALVRGSARTVGCGGMVGAGPGDDRTRRRDRTPCGFAGPERL</sequence>
<name>A0A1J5R4M5_9ZZZZ</name>
<organism evidence="2">
    <name type="scientific">mine drainage metagenome</name>
    <dbReference type="NCBI Taxonomy" id="410659"/>
    <lineage>
        <taxon>unclassified sequences</taxon>
        <taxon>metagenomes</taxon>
        <taxon>ecological metagenomes</taxon>
    </lineage>
</organism>
<feature type="compositionally biased region" description="Basic and acidic residues" evidence="1">
    <location>
        <begin position="30"/>
        <end position="60"/>
    </location>
</feature>
<evidence type="ECO:0000313" key="2">
    <source>
        <dbReference type="EMBL" id="OIQ84675.1"/>
    </source>
</evidence>
<feature type="region of interest" description="Disordered" evidence="1">
    <location>
        <begin position="158"/>
        <end position="188"/>
    </location>
</feature>
<accession>A0A1J5R4M5</accession>
<proteinExistence type="predicted"/>
<reference evidence="2" key="1">
    <citation type="submission" date="2016-10" db="EMBL/GenBank/DDBJ databases">
        <title>Sequence of Gallionella enrichment culture.</title>
        <authorList>
            <person name="Poehlein A."/>
            <person name="Muehling M."/>
            <person name="Daniel R."/>
        </authorList>
    </citation>
    <scope>NUCLEOTIDE SEQUENCE</scope>
</reference>
<comment type="caution">
    <text evidence="2">The sequence shown here is derived from an EMBL/GenBank/DDBJ whole genome shotgun (WGS) entry which is preliminary data.</text>
</comment>
<feature type="compositionally biased region" description="Basic residues" evidence="1">
    <location>
        <begin position="61"/>
        <end position="70"/>
    </location>
</feature>
<dbReference type="EMBL" id="MLJW01000600">
    <property type="protein sequence ID" value="OIQ84675.1"/>
    <property type="molecule type" value="Genomic_DNA"/>
</dbReference>
<feature type="region of interest" description="Disordered" evidence="1">
    <location>
        <begin position="1"/>
        <end position="122"/>
    </location>
</feature>
<feature type="compositionally biased region" description="Gly residues" evidence="1">
    <location>
        <begin position="158"/>
        <end position="167"/>
    </location>
</feature>
<protein>
    <submittedName>
        <fullName evidence="2">Uncharacterized protein</fullName>
    </submittedName>
</protein>
<evidence type="ECO:0000256" key="1">
    <source>
        <dbReference type="SAM" id="MobiDB-lite"/>
    </source>
</evidence>